<dbReference type="CDD" id="cd09741">
    <property type="entry name" value="Csx1_III-U"/>
    <property type="match status" value="1"/>
</dbReference>
<dbReference type="AlphaFoldDB" id="A0A238HGR1"/>
<evidence type="ECO:0000313" key="4">
    <source>
        <dbReference type="Proteomes" id="UP000215450"/>
    </source>
</evidence>
<reference evidence="3 4" key="2">
    <citation type="submission" date="2017-06" db="EMBL/GenBank/DDBJ databases">
        <authorList>
            <person name="Kim H.J."/>
            <person name="Triplett B.A."/>
        </authorList>
    </citation>
    <scope>NUCLEOTIDE SEQUENCE [LARGE SCALE GENOMIC DNA]</scope>
    <source>
        <strain evidence="3">Kingella_eburonensis</strain>
    </source>
</reference>
<keyword evidence="4" id="KW-1185">Reference proteome</keyword>
<organism evidence="2">
    <name type="scientific">Kingella negevensis</name>
    <dbReference type="NCBI Taxonomy" id="1522312"/>
    <lineage>
        <taxon>Bacteria</taxon>
        <taxon>Pseudomonadati</taxon>
        <taxon>Pseudomonadota</taxon>
        <taxon>Betaproteobacteria</taxon>
        <taxon>Neisseriales</taxon>
        <taxon>Neisseriaceae</taxon>
        <taxon>Kingella</taxon>
    </lineage>
</organism>
<dbReference type="NCBIfam" id="TIGR02584">
    <property type="entry name" value="cas_NE0113"/>
    <property type="match status" value="1"/>
</dbReference>
<dbReference type="EMBL" id="FXUV01000037">
    <property type="protein sequence ID" value="SMQ12925.1"/>
    <property type="molecule type" value="Genomic_DNA"/>
</dbReference>
<dbReference type="InterPro" id="IPR013413">
    <property type="entry name" value="CRISPR-assoc_prot_NE0113"/>
</dbReference>
<dbReference type="Proteomes" id="UP000215450">
    <property type="component" value="Unassembled WGS sequence"/>
</dbReference>
<evidence type="ECO:0000313" key="2">
    <source>
        <dbReference type="EMBL" id="SMQ12925.1"/>
    </source>
</evidence>
<reference evidence="2" key="1">
    <citation type="submission" date="2017-05" db="EMBL/GenBank/DDBJ databases">
        <authorList>
            <person name="Song R."/>
            <person name="Chenine A.L."/>
            <person name="Ruprecht R.M."/>
        </authorList>
    </citation>
    <scope>NUCLEOTIDE SEQUENCE</scope>
    <source>
        <strain evidence="2">Kingella_eburonensis</strain>
    </source>
</reference>
<feature type="domain" description="CRISPR system ring nuclease SSO2081-like" evidence="1">
    <location>
        <begin position="15"/>
        <end position="213"/>
    </location>
</feature>
<gene>
    <name evidence="3" type="ORF">KEBURONENSIS_00880</name>
    <name evidence="2" type="ORF">KEBURONENSIS_01742</name>
</gene>
<dbReference type="InterPro" id="IPR019092">
    <property type="entry name" value="SSO2081-like_dom"/>
</dbReference>
<sequence>MKDRKKILVAVTGMSPQIVTETVYALHESNREKTDDEKWLPEKIIVLTTLRGKAKIMSQLLGENGHFHRLCKDYELPEIEFGEHTIKVISENGAELDDIRTAEQNNAAADLIVREIYELCQDENTALHVSIAGGRKSMGFYIGYALSLFGRAQDRMSHVLVENDYERFHDFFYPTPYDCTVHTYPNGDKPIETANAKLAKIIQAEIPFVRMTTNPLSFAFHNNNMTFSQAVEHTQKMLRNDVKIKFDLVNKIIMIGNSIQLKDISPTDFCIYAAMAERHKFNQVTAFSDEMLTREFIQSFMKFYPHFKVAFRDRLNSQSVKQELAQFAEDLLQNEPTNKGTPRAKIARMFNESNSHIKKALKKQLGDYGLRFAIDSQGKNNSLSYFLKIDPNDIVIE</sequence>
<dbReference type="RefSeq" id="WP_095063005.1">
    <property type="nucleotide sequence ID" value="NZ_FXUV02000013.1"/>
</dbReference>
<name>A0A238HGR1_9NEIS</name>
<accession>A0A238HGR1</accession>
<evidence type="ECO:0000313" key="3">
    <source>
        <dbReference type="EMBL" id="SNB61641.1"/>
    </source>
</evidence>
<protein>
    <submittedName>
        <fullName evidence="2">CRISPR-associated protein (Cas_NE0113)</fullName>
    </submittedName>
</protein>
<dbReference type="EMBL" id="FXUV02000013">
    <property type="protein sequence ID" value="SNB61641.1"/>
    <property type="molecule type" value="Genomic_DNA"/>
</dbReference>
<proteinExistence type="predicted"/>
<evidence type="ECO:0000259" key="1">
    <source>
        <dbReference type="Pfam" id="PF09623"/>
    </source>
</evidence>
<dbReference type="OrthoDB" id="9805822at2"/>
<dbReference type="Pfam" id="PF09623">
    <property type="entry name" value="Cas_NE0113"/>
    <property type="match status" value="1"/>
</dbReference>